<feature type="domain" description="Beta-ketoacyl-[acyl-carrier-protein] synthase III N-terminal" evidence="4">
    <location>
        <begin position="106"/>
        <end position="185"/>
    </location>
</feature>
<dbReference type="Proteomes" id="UP000199515">
    <property type="component" value="Unassembled WGS sequence"/>
</dbReference>
<sequence>MPSTTDTWLVSTATCLPPPVSAEDAVARGIFNRKSFRRCEIEAVRVAGEESAPEMAATAAAEALTGIDPGRIELLLHANMYYQGREMWPAASYVQRVAVGNRCAAIDVRQMSNGGMAALHLAKSFVDGRSDETLALVTTGDKFCEPGFDRWNTDPGTVYADGGTAAVVSNRPGFAKILSLAMVSDSSLEQMHRGTDPFETAASVSPQPISLELRKDQFVDTVGMQFAIDRVDRGQDEVIDQALSEAGIKLSEIDWFVLPAFGRRRLDLGLFRKLGVDPGRTTWPWARQVGHLGAGDQIAGLHHLVTSGQAVPGQTCLLIGTGAGFSWSCAAVEIHRP</sequence>
<evidence type="ECO:0000259" key="3">
    <source>
        <dbReference type="Pfam" id="PF08541"/>
    </source>
</evidence>
<keyword evidence="6" id="KW-1185">Reference proteome</keyword>
<dbReference type="AlphaFoldDB" id="A0A1H3PHE9"/>
<name>A0A1H3PHE9_9PSEU</name>
<proteinExistence type="predicted"/>
<dbReference type="PANTHER" id="PTHR34069">
    <property type="entry name" value="3-OXOACYL-[ACYL-CARRIER-PROTEIN] SYNTHASE 3"/>
    <property type="match status" value="1"/>
</dbReference>
<dbReference type="InterPro" id="IPR013751">
    <property type="entry name" value="ACP_syn_III_N"/>
</dbReference>
<dbReference type="Gene3D" id="3.40.47.10">
    <property type="match status" value="2"/>
</dbReference>
<evidence type="ECO:0000313" key="5">
    <source>
        <dbReference type="EMBL" id="SDZ00373.1"/>
    </source>
</evidence>
<dbReference type="Pfam" id="PF08545">
    <property type="entry name" value="ACP_syn_III"/>
    <property type="match status" value="1"/>
</dbReference>
<accession>A0A1H3PHE9</accession>
<dbReference type="STRING" id="589385.SAMN05421504_108211"/>
<dbReference type="InterPro" id="IPR013747">
    <property type="entry name" value="ACP_syn_III_C"/>
</dbReference>
<evidence type="ECO:0000259" key="4">
    <source>
        <dbReference type="Pfam" id="PF08545"/>
    </source>
</evidence>
<dbReference type="GO" id="GO:0044550">
    <property type="term" value="P:secondary metabolite biosynthetic process"/>
    <property type="evidence" value="ECO:0007669"/>
    <property type="project" value="TreeGrafter"/>
</dbReference>
<dbReference type="SUPFAM" id="SSF53901">
    <property type="entry name" value="Thiolase-like"/>
    <property type="match status" value="1"/>
</dbReference>
<keyword evidence="2" id="KW-0012">Acyltransferase</keyword>
<dbReference type="InterPro" id="IPR016039">
    <property type="entry name" value="Thiolase-like"/>
</dbReference>
<evidence type="ECO:0000256" key="1">
    <source>
        <dbReference type="ARBA" id="ARBA00022679"/>
    </source>
</evidence>
<keyword evidence="1" id="KW-0808">Transferase</keyword>
<reference evidence="5 6" key="1">
    <citation type="submission" date="2016-10" db="EMBL/GenBank/DDBJ databases">
        <authorList>
            <person name="de Groot N.N."/>
        </authorList>
    </citation>
    <scope>NUCLEOTIDE SEQUENCE [LARGE SCALE GENOMIC DNA]</scope>
    <source>
        <strain evidence="5 6">CPCC 202699</strain>
    </source>
</reference>
<protein>
    <submittedName>
        <fullName evidence="5">3-oxoacyl-[acyl-carrier-protein] synthase-3</fullName>
    </submittedName>
</protein>
<dbReference type="RefSeq" id="WP_091295613.1">
    <property type="nucleotide sequence ID" value="NZ_FNON01000008.1"/>
</dbReference>
<feature type="domain" description="Beta-ketoacyl-[acyl-carrier-protein] synthase III C-terminal" evidence="3">
    <location>
        <begin position="243"/>
        <end position="334"/>
    </location>
</feature>
<dbReference type="GO" id="GO:0006633">
    <property type="term" value="P:fatty acid biosynthetic process"/>
    <property type="evidence" value="ECO:0007669"/>
    <property type="project" value="InterPro"/>
</dbReference>
<evidence type="ECO:0000256" key="2">
    <source>
        <dbReference type="ARBA" id="ARBA00023315"/>
    </source>
</evidence>
<dbReference type="OrthoDB" id="7055207at2"/>
<organism evidence="5 6">
    <name type="scientific">Amycolatopsis xylanica</name>
    <dbReference type="NCBI Taxonomy" id="589385"/>
    <lineage>
        <taxon>Bacteria</taxon>
        <taxon>Bacillati</taxon>
        <taxon>Actinomycetota</taxon>
        <taxon>Actinomycetes</taxon>
        <taxon>Pseudonocardiales</taxon>
        <taxon>Pseudonocardiaceae</taxon>
        <taxon>Amycolatopsis</taxon>
    </lineage>
</organism>
<dbReference type="Pfam" id="PF08541">
    <property type="entry name" value="ACP_syn_III_C"/>
    <property type="match status" value="1"/>
</dbReference>
<dbReference type="CDD" id="cd00827">
    <property type="entry name" value="init_cond_enzymes"/>
    <property type="match status" value="1"/>
</dbReference>
<gene>
    <name evidence="5" type="ORF">SAMN05421504_108211</name>
</gene>
<dbReference type="EMBL" id="FNON01000008">
    <property type="protein sequence ID" value="SDZ00373.1"/>
    <property type="molecule type" value="Genomic_DNA"/>
</dbReference>
<dbReference type="GO" id="GO:0004315">
    <property type="term" value="F:3-oxoacyl-[acyl-carrier-protein] synthase activity"/>
    <property type="evidence" value="ECO:0007669"/>
    <property type="project" value="InterPro"/>
</dbReference>
<dbReference type="PANTHER" id="PTHR34069:SF2">
    <property type="entry name" value="BETA-KETOACYL-[ACYL-CARRIER-PROTEIN] SYNTHASE III"/>
    <property type="match status" value="1"/>
</dbReference>
<evidence type="ECO:0000313" key="6">
    <source>
        <dbReference type="Proteomes" id="UP000199515"/>
    </source>
</evidence>